<protein>
    <submittedName>
        <fullName evidence="1">Uncharacterized protein</fullName>
    </submittedName>
</protein>
<evidence type="ECO:0000313" key="2">
    <source>
        <dbReference type="Proteomes" id="UP001279734"/>
    </source>
</evidence>
<dbReference type="Proteomes" id="UP001279734">
    <property type="component" value="Unassembled WGS sequence"/>
</dbReference>
<sequence length="280" mass="29830">MGVGPLYADSSGAIGISHADAVAPEAVECVPGVYCVNLEENTLPESTLQIPVPQPTVNASDEEVDSDKQPGAGCVVLCSGLNFGQSWWCPLHLLMEYVSGLAIVTDGVGHALEVCWRQTGLLLFQGQCSLFVSTDAAVKWSLSINHDGLELASVPGLCYLPDAYLPTGCRQVFSVLVMESAVLLVLLPDACIAGLGVWSVAVFLELQRVGFLQMRDSATAFCGDPQEWILCIGWGGFSCCFALGWLVSPEWVLCFGSAFGDPQDGWLLVPWWNTGAAALL</sequence>
<dbReference type="EMBL" id="BSYO01000029">
    <property type="protein sequence ID" value="GMH25424.1"/>
    <property type="molecule type" value="Genomic_DNA"/>
</dbReference>
<comment type="caution">
    <text evidence="1">The sequence shown here is derived from an EMBL/GenBank/DDBJ whole genome shotgun (WGS) entry which is preliminary data.</text>
</comment>
<accession>A0AAD3Y2Y1</accession>
<organism evidence="1 2">
    <name type="scientific">Nepenthes gracilis</name>
    <name type="common">Slender pitcher plant</name>
    <dbReference type="NCBI Taxonomy" id="150966"/>
    <lineage>
        <taxon>Eukaryota</taxon>
        <taxon>Viridiplantae</taxon>
        <taxon>Streptophyta</taxon>
        <taxon>Embryophyta</taxon>
        <taxon>Tracheophyta</taxon>
        <taxon>Spermatophyta</taxon>
        <taxon>Magnoliopsida</taxon>
        <taxon>eudicotyledons</taxon>
        <taxon>Gunneridae</taxon>
        <taxon>Pentapetalae</taxon>
        <taxon>Caryophyllales</taxon>
        <taxon>Nepenthaceae</taxon>
        <taxon>Nepenthes</taxon>
    </lineage>
</organism>
<proteinExistence type="predicted"/>
<reference evidence="1" key="1">
    <citation type="submission" date="2023-05" db="EMBL/GenBank/DDBJ databases">
        <title>Nepenthes gracilis genome sequencing.</title>
        <authorList>
            <person name="Fukushima K."/>
        </authorList>
    </citation>
    <scope>NUCLEOTIDE SEQUENCE</scope>
    <source>
        <strain evidence="1">SING2019-196</strain>
    </source>
</reference>
<dbReference type="AlphaFoldDB" id="A0AAD3Y2Y1"/>
<gene>
    <name evidence="1" type="ORF">Nepgr_027267</name>
</gene>
<evidence type="ECO:0000313" key="1">
    <source>
        <dbReference type="EMBL" id="GMH25424.1"/>
    </source>
</evidence>
<name>A0AAD3Y2Y1_NEPGR</name>
<keyword evidence="2" id="KW-1185">Reference proteome</keyword>